<evidence type="ECO:0000313" key="2">
    <source>
        <dbReference type="Proteomes" id="UP000887013"/>
    </source>
</evidence>
<dbReference type="AlphaFoldDB" id="A0A8X6TAE5"/>
<reference evidence="1" key="1">
    <citation type="submission" date="2020-08" db="EMBL/GenBank/DDBJ databases">
        <title>Multicomponent nature underlies the extraordinary mechanical properties of spider dragline silk.</title>
        <authorList>
            <person name="Kono N."/>
            <person name="Nakamura H."/>
            <person name="Mori M."/>
            <person name="Yoshida Y."/>
            <person name="Ohtoshi R."/>
            <person name="Malay A.D."/>
            <person name="Moran D.A.P."/>
            <person name="Tomita M."/>
            <person name="Numata K."/>
            <person name="Arakawa K."/>
        </authorList>
    </citation>
    <scope>NUCLEOTIDE SEQUENCE</scope>
</reference>
<accession>A0A8X6TAE5</accession>
<organism evidence="1 2">
    <name type="scientific">Nephila pilipes</name>
    <name type="common">Giant wood spider</name>
    <name type="synonym">Nephila maculata</name>
    <dbReference type="NCBI Taxonomy" id="299642"/>
    <lineage>
        <taxon>Eukaryota</taxon>
        <taxon>Metazoa</taxon>
        <taxon>Ecdysozoa</taxon>
        <taxon>Arthropoda</taxon>
        <taxon>Chelicerata</taxon>
        <taxon>Arachnida</taxon>
        <taxon>Araneae</taxon>
        <taxon>Araneomorphae</taxon>
        <taxon>Entelegynae</taxon>
        <taxon>Araneoidea</taxon>
        <taxon>Nephilidae</taxon>
        <taxon>Nephila</taxon>
    </lineage>
</organism>
<proteinExistence type="predicted"/>
<protein>
    <submittedName>
        <fullName evidence="1">Uncharacterized protein</fullName>
    </submittedName>
</protein>
<name>A0A8X6TAE5_NEPPI</name>
<comment type="caution">
    <text evidence="1">The sequence shown here is derived from an EMBL/GenBank/DDBJ whole genome shotgun (WGS) entry which is preliminary data.</text>
</comment>
<gene>
    <name evidence="1" type="ORF">NPIL_396581</name>
</gene>
<dbReference type="Proteomes" id="UP000887013">
    <property type="component" value="Unassembled WGS sequence"/>
</dbReference>
<keyword evidence="2" id="KW-1185">Reference proteome</keyword>
<dbReference type="EMBL" id="BMAW01004173">
    <property type="protein sequence ID" value="GFS87333.1"/>
    <property type="molecule type" value="Genomic_DNA"/>
</dbReference>
<sequence length="80" mass="8843">MSEQVQNSEDWGPIQPEVWNAALSLQGSHLCKDCDCDGRSSGDVAWPSGGSPLYRQGQDGGTKLMRLLQDFHIVDRQLLL</sequence>
<evidence type="ECO:0000313" key="1">
    <source>
        <dbReference type="EMBL" id="GFS87333.1"/>
    </source>
</evidence>